<name>A0A8S5UUP2_9CAUD</name>
<proteinExistence type="predicted"/>
<accession>A0A8S5UUP2</accession>
<protein>
    <submittedName>
        <fullName evidence="1">Uncharacterized protein</fullName>
    </submittedName>
</protein>
<sequence>MGSFIAQQPNGLYCRFSTIVDTVTHYNMTKDDYIEVCKDRLGKKRGEEEANDILKNDLHPFNDVLERFISNNDSIEEFNIRLKEMGYMDELKFNG</sequence>
<reference evidence="1" key="1">
    <citation type="journal article" date="2021" name="Proc. Natl. Acad. Sci. U.S.A.">
        <title>A Catalog of Tens of Thousands of Viruses from Human Metagenomes Reveals Hidden Associations with Chronic Diseases.</title>
        <authorList>
            <person name="Tisza M.J."/>
            <person name="Buck C.B."/>
        </authorList>
    </citation>
    <scope>NUCLEOTIDE SEQUENCE</scope>
    <source>
        <strain evidence="1">CtP6q2</strain>
    </source>
</reference>
<dbReference type="EMBL" id="BK016143">
    <property type="protein sequence ID" value="DAF98199.1"/>
    <property type="molecule type" value="Genomic_DNA"/>
</dbReference>
<evidence type="ECO:0000313" key="1">
    <source>
        <dbReference type="EMBL" id="DAF98199.1"/>
    </source>
</evidence>
<organism evidence="1">
    <name type="scientific">Myoviridae sp. ctP6q2</name>
    <dbReference type="NCBI Taxonomy" id="2825096"/>
    <lineage>
        <taxon>Viruses</taxon>
        <taxon>Duplodnaviria</taxon>
        <taxon>Heunggongvirae</taxon>
        <taxon>Uroviricota</taxon>
        <taxon>Caudoviricetes</taxon>
    </lineage>
</organism>